<dbReference type="GO" id="GO:0005524">
    <property type="term" value="F:ATP binding"/>
    <property type="evidence" value="ECO:0007669"/>
    <property type="project" value="UniProtKB-UniRule"/>
</dbReference>
<gene>
    <name evidence="12" type="ORF">WJX73_001387</name>
</gene>
<dbReference type="GO" id="GO:0005930">
    <property type="term" value="C:axoneme"/>
    <property type="evidence" value="ECO:0007669"/>
    <property type="project" value="UniProtKB-SubCell"/>
</dbReference>
<evidence type="ECO:0000256" key="4">
    <source>
        <dbReference type="ARBA" id="ARBA00022737"/>
    </source>
</evidence>
<dbReference type="GO" id="GO:0004672">
    <property type="term" value="F:protein kinase activity"/>
    <property type="evidence" value="ECO:0007669"/>
    <property type="project" value="InterPro"/>
</dbReference>
<keyword evidence="4" id="KW-0677">Repeat</keyword>
<dbReference type="PROSITE" id="PS50011">
    <property type="entry name" value="PROTEIN_KINASE_DOM"/>
    <property type="match status" value="1"/>
</dbReference>
<dbReference type="InterPro" id="IPR008271">
    <property type="entry name" value="Ser/Thr_kinase_AS"/>
</dbReference>
<dbReference type="AlphaFoldDB" id="A0AAW1P9U0"/>
<dbReference type="SUPFAM" id="SSF52058">
    <property type="entry name" value="L domain-like"/>
    <property type="match status" value="1"/>
</dbReference>
<evidence type="ECO:0000259" key="11">
    <source>
        <dbReference type="PROSITE" id="PS50011"/>
    </source>
</evidence>
<keyword evidence="10" id="KW-1133">Transmembrane helix</keyword>
<keyword evidence="10" id="KW-0812">Transmembrane</keyword>
<dbReference type="PANTHER" id="PTHR48007">
    <property type="entry name" value="LEUCINE-RICH REPEAT RECEPTOR-LIKE PROTEIN KINASE PXC1"/>
    <property type="match status" value="1"/>
</dbReference>
<evidence type="ECO:0000313" key="12">
    <source>
        <dbReference type="EMBL" id="KAK9805402.1"/>
    </source>
</evidence>
<dbReference type="Pfam" id="PF00069">
    <property type="entry name" value="Pkinase"/>
    <property type="match status" value="1"/>
</dbReference>
<dbReference type="PANTHER" id="PTHR48007:SF4">
    <property type="entry name" value="LEUCINE-RICH REPEAT RECEPTOR-LIKE PROTEIN KINASE PXC1"/>
    <property type="match status" value="1"/>
</dbReference>
<proteinExistence type="predicted"/>
<evidence type="ECO:0000256" key="3">
    <source>
        <dbReference type="ARBA" id="ARBA00022679"/>
    </source>
</evidence>
<evidence type="ECO:0000313" key="13">
    <source>
        <dbReference type="Proteomes" id="UP001465755"/>
    </source>
</evidence>
<dbReference type="InterPro" id="IPR000719">
    <property type="entry name" value="Prot_kinase_dom"/>
</dbReference>
<feature type="region of interest" description="Disordered" evidence="9">
    <location>
        <begin position="336"/>
        <end position="383"/>
    </location>
</feature>
<feature type="transmembrane region" description="Helical" evidence="10">
    <location>
        <begin position="388"/>
        <end position="411"/>
    </location>
</feature>
<dbReference type="Pfam" id="PF00560">
    <property type="entry name" value="LRR_1"/>
    <property type="match status" value="1"/>
</dbReference>
<evidence type="ECO:0000256" key="6">
    <source>
        <dbReference type="ARBA" id="ARBA00022777"/>
    </source>
</evidence>
<feature type="compositionally biased region" description="Low complexity" evidence="9">
    <location>
        <begin position="460"/>
        <end position="472"/>
    </location>
</feature>
<dbReference type="Gene3D" id="1.10.510.10">
    <property type="entry name" value="Transferase(Phosphotransferase) domain 1"/>
    <property type="match status" value="1"/>
</dbReference>
<dbReference type="SUPFAM" id="SSF56112">
    <property type="entry name" value="Protein kinase-like (PK-like)"/>
    <property type="match status" value="1"/>
</dbReference>
<keyword evidence="6" id="KW-0418">Kinase</keyword>
<dbReference type="InterPro" id="IPR032675">
    <property type="entry name" value="LRR_dom_sf"/>
</dbReference>
<evidence type="ECO:0000256" key="2">
    <source>
        <dbReference type="ARBA" id="ARBA00022614"/>
    </source>
</evidence>
<keyword evidence="13" id="KW-1185">Reference proteome</keyword>
<comment type="subcellular location">
    <subcellularLocation>
        <location evidence="1">Cytoplasm</location>
        <location evidence="1">Cytoskeleton</location>
        <location evidence="1">Cilium axoneme</location>
    </subcellularLocation>
</comment>
<feature type="compositionally biased region" description="Low complexity" evidence="9">
    <location>
        <begin position="353"/>
        <end position="383"/>
    </location>
</feature>
<keyword evidence="2" id="KW-0433">Leucine-rich repeat</keyword>
<evidence type="ECO:0000256" key="5">
    <source>
        <dbReference type="ARBA" id="ARBA00022741"/>
    </source>
</evidence>
<sequence length="779" mass="82787">MHSRQEGAVVATYSSDLLRNLSKDRSFLSAAMSCAELCTNDVLALDLGSVQLQGTLQSSWGTDLAAFNVVINFGYCGLEGTLPDLAQSAMPNLQVLDVRHGVTYSTTGLSGTLPASWGATRSNLQQLWLRGHRLTGTIPVEWGESGAMPQLQYLDVSYNNLTGQMPPWGAAGGAPDLTQLWVGRNNFSTTLPAAFVNLSSLQALGGSSSGFVGPLPATYGRLQNLIDLFLDGNRLTGTIPAAWGESGSFRSLTWLQVQNNSLTGTIPAWGANRSMIALDSLALYNNKELHGTVPDWGPNGSGLRSLTHLWLDPAGGLCGPLPSGVTLGDSSSDGVLNVNSLPPCPGSAPAPAPGSASSDVPAAGSPVGPAQQQTTAVQPQSSGLGSGGIAGIAVGVVAAVAVSALLAFFLWRRRKGKHDDPEQKGAPQVESSLLSRSDRMRSGALSGPLEIFLSHSTGPSDSSVSHSQLSEHSSPRTAPSAPQSSDPLRSSGTMGSPVGPLLSCAGMATLQLDWKVEPHRIKISQHPNGGYCLLGSGGFGMVYKGVMDGVNDVAIKLMKHDMVNSSSNIAKFLAEIDVLRACRDQHIVAFNGAWANEDIMYYVCEFCHNGDLYTALGDDRVCDSLLWYRRGKSIALQVAKGLFYLHSNGIMHLDIKSPNILLTKQWQAKVADVGLARILLSKTHLSKTAPGGTYHWQAPETILGYNSSFSADIFSYGVVLLEIITGLRPLRGQYKNPRVPEQCPEAIREMVVQCMQPEPDKRPTAKEIISTIQELHPDA</sequence>
<dbReference type="InterPro" id="IPR046959">
    <property type="entry name" value="PRK1-6/SRF4-like"/>
</dbReference>
<comment type="caution">
    <text evidence="12">The sequence shown here is derived from an EMBL/GenBank/DDBJ whole genome shotgun (WGS) entry which is preliminary data.</text>
</comment>
<reference evidence="12 13" key="1">
    <citation type="journal article" date="2024" name="Nat. Commun.">
        <title>Phylogenomics reveals the evolutionary origins of lichenization in chlorophyte algae.</title>
        <authorList>
            <person name="Puginier C."/>
            <person name="Libourel C."/>
            <person name="Otte J."/>
            <person name="Skaloud P."/>
            <person name="Haon M."/>
            <person name="Grisel S."/>
            <person name="Petersen M."/>
            <person name="Berrin J.G."/>
            <person name="Delaux P.M."/>
            <person name="Dal Grande F."/>
            <person name="Keller J."/>
        </authorList>
    </citation>
    <scope>NUCLEOTIDE SEQUENCE [LARGE SCALE GENOMIC DNA]</scope>
    <source>
        <strain evidence="12 13">SAG 2036</strain>
    </source>
</reference>
<feature type="binding site" evidence="8">
    <location>
        <position position="556"/>
    </location>
    <ligand>
        <name>ATP</name>
        <dbReference type="ChEBI" id="CHEBI:30616"/>
    </ligand>
</feature>
<dbReference type="InterPro" id="IPR001611">
    <property type="entry name" value="Leu-rich_rpt"/>
</dbReference>
<evidence type="ECO:0000256" key="1">
    <source>
        <dbReference type="ARBA" id="ARBA00004430"/>
    </source>
</evidence>
<dbReference type="Proteomes" id="UP001465755">
    <property type="component" value="Unassembled WGS sequence"/>
</dbReference>
<keyword evidence="7 8" id="KW-0067">ATP-binding</keyword>
<feature type="region of interest" description="Disordered" evidence="9">
    <location>
        <begin position="416"/>
        <end position="494"/>
    </location>
</feature>
<evidence type="ECO:0000256" key="10">
    <source>
        <dbReference type="SAM" id="Phobius"/>
    </source>
</evidence>
<keyword evidence="10" id="KW-0472">Membrane</keyword>
<dbReference type="Gene3D" id="3.80.10.10">
    <property type="entry name" value="Ribonuclease Inhibitor"/>
    <property type="match status" value="1"/>
</dbReference>
<evidence type="ECO:0000256" key="9">
    <source>
        <dbReference type="SAM" id="MobiDB-lite"/>
    </source>
</evidence>
<dbReference type="InterPro" id="IPR011009">
    <property type="entry name" value="Kinase-like_dom_sf"/>
</dbReference>
<dbReference type="SMART" id="SM00220">
    <property type="entry name" value="S_TKc"/>
    <property type="match status" value="1"/>
</dbReference>
<protein>
    <recommendedName>
        <fullName evidence="11">Protein kinase domain-containing protein</fullName>
    </recommendedName>
</protein>
<dbReference type="EMBL" id="JALJOQ010000043">
    <property type="protein sequence ID" value="KAK9805402.1"/>
    <property type="molecule type" value="Genomic_DNA"/>
</dbReference>
<organism evidence="12 13">
    <name type="scientific">Symbiochloris irregularis</name>
    <dbReference type="NCBI Taxonomy" id="706552"/>
    <lineage>
        <taxon>Eukaryota</taxon>
        <taxon>Viridiplantae</taxon>
        <taxon>Chlorophyta</taxon>
        <taxon>core chlorophytes</taxon>
        <taxon>Trebouxiophyceae</taxon>
        <taxon>Trebouxiales</taxon>
        <taxon>Trebouxiaceae</taxon>
        <taxon>Symbiochloris</taxon>
    </lineage>
</organism>
<dbReference type="InterPro" id="IPR017441">
    <property type="entry name" value="Protein_kinase_ATP_BS"/>
</dbReference>
<evidence type="ECO:0000256" key="7">
    <source>
        <dbReference type="ARBA" id="ARBA00022840"/>
    </source>
</evidence>
<keyword evidence="5 8" id="KW-0547">Nucleotide-binding</keyword>
<feature type="compositionally biased region" description="Pro residues" evidence="9">
    <location>
        <begin position="342"/>
        <end position="352"/>
    </location>
</feature>
<accession>A0AAW1P9U0</accession>
<keyword evidence="3" id="KW-0808">Transferase</keyword>
<name>A0AAW1P9U0_9CHLO</name>
<feature type="domain" description="Protein kinase" evidence="11">
    <location>
        <begin position="528"/>
        <end position="779"/>
    </location>
</feature>
<feature type="compositionally biased region" description="Polar residues" evidence="9">
    <location>
        <begin position="475"/>
        <end position="494"/>
    </location>
</feature>
<dbReference type="PROSITE" id="PS00107">
    <property type="entry name" value="PROTEIN_KINASE_ATP"/>
    <property type="match status" value="1"/>
</dbReference>
<dbReference type="PROSITE" id="PS00108">
    <property type="entry name" value="PROTEIN_KINASE_ST"/>
    <property type="match status" value="1"/>
</dbReference>
<evidence type="ECO:0000256" key="8">
    <source>
        <dbReference type="PROSITE-ProRule" id="PRU10141"/>
    </source>
</evidence>